<dbReference type="RefSeq" id="XP_060296164.1">
    <property type="nucleotide sequence ID" value="XM_060434208.1"/>
</dbReference>
<dbReference type="AlphaFoldDB" id="A0AA40AK67"/>
<gene>
    <name evidence="1" type="ORF">B0T26DRAFT_295410</name>
</gene>
<protein>
    <submittedName>
        <fullName evidence="1">Uncharacterized protein</fullName>
    </submittedName>
</protein>
<organism evidence="1 2">
    <name type="scientific">Lasiosphaeria miniovina</name>
    <dbReference type="NCBI Taxonomy" id="1954250"/>
    <lineage>
        <taxon>Eukaryota</taxon>
        <taxon>Fungi</taxon>
        <taxon>Dikarya</taxon>
        <taxon>Ascomycota</taxon>
        <taxon>Pezizomycotina</taxon>
        <taxon>Sordariomycetes</taxon>
        <taxon>Sordariomycetidae</taxon>
        <taxon>Sordariales</taxon>
        <taxon>Lasiosphaeriaceae</taxon>
        <taxon>Lasiosphaeria</taxon>
    </lineage>
</organism>
<name>A0AA40AK67_9PEZI</name>
<keyword evidence="2" id="KW-1185">Reference proteome</keyword>
<comment type="caution">
    <text evidence="1">The sequence shown here is derived from an EMBL/GenBank/DDBJ whole genome shotgun (WGS) entry which is preliminary data.</text>
</comment>
<proteinExistence type="predicted"/>
<accession>A0AA40AK67</accession>
<reference evidence="1" key="1">
    <citation type="submission" date="2023-06" db="EMBL/GenBank/DDBJ databases">
        <title>Genome-scale phylogeny and comparative genomics of the fungal order Sordariales.</title>
        <authorList>
            <consortium name="Lawrence Berkeley National Laboratory"/>
            <person name="Hensen N."/>
            <person name="Bonometti L."/>
            <person name="Westerberg I."/>
            <person name="Brannstrom I.O."/>
            <person name="Guillou S."/>
            <person name="Cros-Aarteil S."/>
            <person name="Calhoun S."/>
            <person name="Haridas S."/>
            <person name="Kuo A."/>
            <person name="Mondo S."/>
            <person name="Pangilinan J."/>
            <person name="Riley R."/>
            <person name="LaButti K."/>
            <person name="Andreopoulos B."/>
            <person name="Lipzen A."/>
            <person name="Chen C."/>
            <person name="Yanf M."/>
            <person name="Daum C."/>
            <person name="Ng V."/>
            <person name="Clum A."/>
            <person name="Steindorff A."/>
            <person name="Ohm R."/>
            <person name="Martin F."/>
            <person name="Silar P."/>
            <person name="Natvig D."/>
            <person name="Lalanne C."/>
            <person name="Gautier V."/>
            <person name="Ament-velasquez S.L."/>
            <person name="Kruys A."/>
            <person name="Hutchinson M.I."/>
            <person name="Powell A.J."/>
            <person name="Barry K."/>
            <person name="Miller A.N."/>
            <person name="Grigoriev I.V."/>
            <person name="Debuchy R."/>
            <person name="Gladieux P."/>
            <person name="Thoren M.H."/>
            <person name="Johannesson H."/>
        </authorList>
    </citation>
    <scope>NUCLEOTIDE SEQUENCE</scope>
    <source>
        <strain evidence="1">SMH2392-1A</strain>
    </source>
</reference>
<dbReference type="GeneID" id="85317478"/>
<evidence type="ECO:0000313" key="2">
    <source>
        <dbReference type="Proteomes" id="UP001172101"/>
    </source>
</evidence>
<sequence>MLSIFPEMNHNGLAALSVTIAADADATITGFGTPFRNTQDPKVDRWVNDNAPIVGDTTLLDILTSKEFTLVVHQAPNTLTHQWQTLQAPFEYPYGTEHSFDRKKLDRLRALYAQHKGPQFRHACVYDDENSQVAVVTQSCIQDVFWLHEAAREILATKWRVYFVPTTTIEHGAEARSFYVVVPPTAEWRTAHNAAWRRLVKGEKVYLHLYPSSDNEGRSSKRWECTILSHLGNHGALASHPTAAHELVLTTVRRDTPMADSGEAQTLAVFGSRDQANRALKSSAAN</sequence>
<dbReference type="EMBL" id="JAUIRO010000004">
    <property type="protein sequence ID" value="KAK0717371.1"/>
    <property type="molecule type" value="Genomic_DNA"/>
</dbReference>
<evidence type="ECO:0000313" key="1">
    <source>
        <dbReference type="EMBL" id="KAK0717371.1"/>
    </source>
</evidence>
<dbReference type="Proteomes" id="UP001172101">
    <property type="component" value="Unassembled WGS sequence"/>
</dbReference>